<protein>
    <submittedName>
        <fullName evidence="2">Uncharacterized protein</fullName>
    </submittedName>
</protein>
<name>A0A9Q1EF22_SYNKA</name>
<reference evidence="2" key="1">
    <citation type="journal article" date="2023" name="Science">
        <title>Genome structures resolve the early diversification of teleost fishes.</title>
        <authorList>
            <person name="Parey E."/>
            <person name="Louis A."/>
            <person name="Montfort J."/>
            <person name="Bouchez O."/>
            <person name="Roques C."/>
            <person name="Iampietro C."/>
            <person name="Lluch J."/>
            <person name="Castinel A."/>
            <person name="Donnadieu C."/>
            <person name="Desvignes T."/>
            <person name="Floi Bucao C."/>
            <person name="Jouanno E."/>
            <person name="Wen M."/>
            <person name="Mejri S."/>
            <person name="Dirks R."/>
            <person name="Jansen H."/>
            <person name="Henkel C."/>
            <person name="Chen W.J."/>
            <person name="Zahm M."/>
            <person name="Cabau C."/>
            <person name="Klopp C."/>
            <person name="Thompson A.W."/>
            <person name="Robinson-Rechavi M."/>
            <person name="Braasch I."/>
            <person name="Lecointre G."/>
            <person name="Bobe J."/>
            <person name="Postlethwait J.H."/>
            <person name="Berthelot C."/>
            <person name="Roest Crollius H."/>
            <person name="Guiguen Y."/>
        </authorList>
    </citation>
    <scope>NUCLEOTIDE SEQUENCE</scope>
    <source>
        <strain evidence="2">WJC10195</strain>
    </source>
</reference>
<evidence type="ECO:0000313" key="3">
    <source>
        <dbReference type="Proteomes" id="UP001152622"/>
    </source>
</evidence>
<organism evidence="2 3">
    <name type="scientific">Synaphobranchus kaupii</name>
    <name type="common">Kaup's arrowtooth eel</name>
    <dbReference type="NCBI Taxonomy" id="118154"/>
    <lineage>
        <taxon>Eukaryota</taxon>
        <taxon>Metazoa</taxon>
        <taxon>Chordata</taxon>
        <taxon>Craniata</taxon>
        <taxon>Vertebrata</taxon>
        <taxon>Euteleostomi</taxon>
        <taxon>Actinopterygii</taxon>
        <taxon>Neopterygii</taxon>
        <taxon>Teleostei</taxon>
        <taxon>Anguilliformes</taxon>
        <taxon>Synaphobranchidae</taxon>
        <taxon>Synaphobranchus</taxon>
    </lineage>
</organism>
<gene>
    <name evidence="2" type="ORF">SKAU_G00365370</name>
</gene>
<feature type="region of interest" description="Disordered" evidence="1">
    <location>
        <begin position="14"/>
        <end position="33"/>
    </location>
</feature>
<comment type="caution">
    <text evidence="2">The sequence shown here is derived from an EMBL/GenBank/DDBJ whole genome shotgun (WGS) entry which is preliminary data.</text>
</comment>
<proteinExistence type="predicted"/>
<evidence type="ECO:0000256" key="1">
    <source>
        <dbReference type="SAM" id="MobiDB-lite"/>
    </source>
</evidence>
<sequence>MSAICHMEVVNTHLGDRRTGEPGLKASEPDSWGQEKNTVPVQWRYITQRTVLHRRRAVAAVVASVP</sequence>
<keyword evidence="3" id="KW-1185">Reference proteome</keyword>
<accession>A0A9Q1EF22</accession>
<dbReference type="Proteomes" id="UP001152622">
    <property type="component" value="Chromosome 18"/>
</dbReference>
<dbReference type="AlphaFoldDB" id="A0A9Q1EF22"/>
<dbReference type="EMBL" id="JAINUF010000018">
    <property type="protein sequence ID" value="KAJ8337571.1"/>
    <property type="molecule type" value="Genomic_DNA"/>
</dbReference>
<evidence type="ECO:0000313" key="2">
    <source>
        <dbReference type="EMBL" id="KAJ8337571.1"/>
    </source>
</evidence>